<feature type="domain" description="N-acetyltransferase" evidence="3">
    <location>
        <begin position="109"/>
        <end position="258"/>
    </location>
</feature>
<proteinExistence type="predicted"/>
<dbReference type="CDD" id="cd04301">
    <property type="entry name" value="NAT_SF"/>
    <property type="match status" value="1"/>
</dbReference>
<reference evidence="4 5" key="1">
    <citation type="submission" date="2018-09" db="EMBL/GenBank/DDBJ databases">
        <title>Marinorhizobium profundi gen. nov., sp. nov., isolated from a deep-sea sediment sample from the New Britain Trench and proposal of Marinorhizobiaceae fam. nov. in the order Rhizobiales of the class Alphaproteobacteria.</title>
        <authorList>
            <person name="Cao J."/>
        </authorList>
    </citation>
    <scope>NUCLEOTIDE SEQUENCE [LARGE SCALE GENOMIC DNA]</scope>
    <source>
        <strain evidence="4 5">WS11</strain>
    </source>
</reference>
<dbReference type="Gene3D" id="3.40.630.30">
    <property type="match status" value="1"/>
</dbReference>
<keyword evidence="5" id="KW-1185">Reference proteome</keyword>
<gene>
    <name evidence="4" type="ORF">D5400_20790</name>
</gene>
<dbReference type="AlphaFoldDB" id="A0A3Q8XTN1"/>
<sequence>MATIAVEPDLATVRRLEAVSFRAWPAASVRFDGAWQIRLTAGHPSRRLNSVNPLDPSDYRNIEARVSNAVRLFDAYGRPAVFRLSPLSPAVLDDYLAAQGWEEAGETLVMAASMESVDLSDALDQLPLHDVGRYVDASLALQDADPGRKAGLSEVLNAIRPSKGMFVAEDTAGSPLSALLCVHDNDLTGLFDVATRPDDRRRGHARSLIKSALRWARLRGARRAFLQVEAINDPAVSLYRSLGFQEVYRYVYRQRSHR</sequence>
<dbReference type="PANTHER" id="PTHR43877">
    <property type="entry name" value="AMINOALKYLPHOSPHONATE N-ACETYLTRANSFERASE-RELATED-RELATED"/>
    <property type="match status" value="1"/>
</dbReference>
<keyword evidence="1 4" id="KW-0808">Transferase</keyword>
<evidence type="ECO:0000256" key="2">
    <source>
        <dbReference type="ARBA" id="ARBA00023315"/>
    </source>
</evidence>
<organism evidence="4 5">
    <name type="scientific">Georhizobium profundi</name>
    <dbReference type="NCBI Taxonomy" id="2341112"/>
    <lineage>
        <taxon>Bacteria</taxon>
        <taxon>Pseudomonadati</taxon>
        <taxon>Pseudomonadota</taxon>
        <taxon>Alphaproteobacteria</taxon>
        <taxon>Hyphomicrobiales</taxon>
        <taxon>Rhizobiaceae</taxon>
        <taxon>Georhizobium</taxon>
    </lineage>
</organism>
<protein>
    <submittedName>
        <fullName evidence="4">GNAT family N-acetyltransferase</fullName>
    </submittedName>
</protein>
<dbReference type="InterPro" id="IPR050832">
    <property type="entry name" value="Bact_Acetyltransf"/>
</dbReference>
<dbReference type="RefSeq" id="WP_126012298.1">
    <property type="nucleotide sequence ID" value="NZ_CP032509.1"/>
</dbReference>
<dbReference type="PROSITE" id="PS51186">
    <property type="entry name" value="GNAT"/>
    <property type="match status" value="1"/>
</dbReference>
<dbReference type="KEGG" id="abaw:D5400_20790"/>
<evidence type="ECO:0000256" key="1">
    <source>
        <dbReference type="ARBA" id="ARBA00022679"/>
    </source>
</evidence>
<dbReference type="SUPFAM" id="SSF55729">
    <property type="entry name" value="Acyl-CoA N-acyltransferases (Nat)"/>
    <property type="match status" value="1"/>
</dbReference>
<evidence type="ECO:0000259" key="3">
    <source>
        <dbReference type="PROSITE" id="PS51186"/>
    </source>
</evidence>
<dbReference type="InterPro" id="IPR000182">
    <property type="entry name" value="GNAT_dom"/>
</dbReference>
<dbReference type="InterPro" id="IPR016181">
    <property type="entry name" value="Acyl_CoA_acyltransferase"/>
</dbReference>
<dbReference type="Pfam" id="PF24553">
    <property type="entry name" value="Rv0428c_C"/>
    <property type="match status" value="1"/>
</dbReference>
<dbReference type="EMBL" id="CP032509">
    <property type="protein sequence ID" value="AZN73397.1"/>
    <property type="molecule type" value="Genomic_DNA"/>
</dbReference>
<dbReference type="InterPro" id="IPR056935">
    <property type="entry name" value="Rv0428c-like_C"/>
</dbReference>
<dbReference type="GO" id="GO:0016747">
    <property type="term" value="F:acyltransferase activity, transferring groups other than amino-acyl groups"/>
    <property type="evidence" value="ECO:0007669"/>
    <property type="project" value="InterPro"/>
</dbReference>
<evidence type="ECO:0000313" key="4">
    <source>
        <dbReference type="EMBL" id="AZN73397.1"/>
    </source>
</evidence>
<dbReference type="OrthoDB" id="9775595at2"/>
<evidence type="ECO:0000313" key="5">
    <source>
        <dbReference type="Proteomes" id="UP000268192"/>
    </source>
</evidence>
<keyword evidence="2" id="KW-0012">Acyltransferase</keyword>
<name>A0A3Q8XTN1_9HYPH</name>
<dbReference type="Proteomes" id="UP000268192">
    <property type="component" value="Chromosome"/>
</dbReference>
<accession>A0A3Q8XTN1</accession>